<keyword evidence="3" id="KW-1185">Reference proteome</keyword>
<feature type="coiled-coil region" evidence="1">
    <location>
        <begin position="4"/>
        <end position="31"/>
    </location>
</feature>
<reference evidence="2 3" key="1">
    <citation type="submission" date="2019-06" db="EMBL/GenBank/DDBJ databases">
        <title>Genomic Encyclopedia of Type Strains, Phase IV (KMG-V): Genome sequencing to study the core and pangenomes of soil and plant-associated prokaryotes.</title>
        <authorList>
            <person name="Whitman W."/>
        </authorList>
    </citation>
    <scope>NUCLEOTIDE SEQUENCE [LARGE SCALE GENOMIC DNA]</scope>
    <source>
        <strain evidence="2 3">BR 10355</strain>
    </source>
</reference>
<dbReference type="AlphaFoldDB" id="A0A560MBP9"/>
<comment type="caution">
    <text evidence="2">The sequence shown here is derived from an EMBL/GenBank/DDBJ whole genome shotgun (WGS) entry which is preliminary data.</text>
</comment>
<dbReference type="Proteomes" id="UP000321304">
    <property type="component" value="Unassembled WGS sequence"/>
</dbReference>
<name>A0A560MBP9_9BRAD</name>
<gene>
    <name evidence="2" type="ORF">FBZ93_10359</name>
</gene>
<keyword evidence="1" id="KW-0175">Coiled coil</keyword>
<evidence type="ECO:0000313" key="3">
    <source>
        <dbReference type="Proteomes" id="UP000321304"/>
    </source>
</evidence>
<evidence type="ECO:0000313" key="2">
    <source>
        <dbReference type="EMBL" id="TWC05049.1"/>
    </source>
</evidence>
<accession>A0A560MBP9</accession>
<organism evidence="2 3">
    <name type="scientific">Bradyrhizobium macuxiense</name>
    <dbReference type="NCBI Taxonomy" id="1755647"/>
    <lineage>
        <taxon>Bacteria</taxon>
        <taxon>Pseudomonadati</taxon>
        <taxon>Pseudomonadota</taxon>
        <taxon>Alphaproteobacteria</taxon>
        <taxon>Hyphomicrobiales</taxon>
        <taxon>Nitrobacteraceae</taxon>
        <taxon>Bradyrhizobium</taxon>
    </lineage>
</organism>
<protein>
    <submittedName>
        <fullName evidence="2">Uncharacterized protein</fullName>
    </submittedName>
</protein>
<evidence type="ECO:0000256" key="1">
    <source>
        <dbReference type="SAM" id="Coils"/>
    </source>
</evidence>
<dbReference type="EMBL" id="VITY01000003">
    <property type="protein sequence ID" value="TWC05049.1"/>
    <property type="molecule type" value="Genomic_DNA"/>
</dbReference>
<dbReference type="OrthoDB" id="8253086at2"/>
<sequence length="76" mass="8734">MPTLEFVRSEIERMRVQVSRQRKEILQLRRAGISTNSADALLQRMLDKIDGLCADRDRMKAALPKPKGKVLGGRKW</sequence>
<proteinExistence type="predicted"/>